<dbReference type="GO" id="GO:0006355">
    <property type="term" value="P:regulation of DNA-templated transcription"/>
    <property type="evidence" value="ECO:0007669"/>
    <property type="project" value="InterPro"/>
</dbReference>
<gene>
    <name evidence="17" type="ORF">AVDCRST_MAG39-1409</name>
</gene>
<dbReference type="PANTHER" id="PTHR43047">
    <property type="entry name" value="TWO-COMPONENT HISTIDINE PROTEIN KINASE"/>
    <property type="match status" value="1"/>
</dbReference>
<keyword evidence="6" id="KW-0547">Nucleotide-binding</keyword>
<dbReference type="EMBL" id="CADCVW010000054">
    <property type="protein sequence ID" value="CAA9500872.1"/>
    <property type="molecule type" value="Genomic_DNA"/>
</dbReference>
<dbReference type="InterPro" id="IPR013767">
    <property type="entry name" value="PAS_fold"/>
</dbReference>
<name>A0A6J4SQ81_9SPHN</name>
<sequence>MNEHATLTADPAADRASLDAIGVGLYRIDAAGRCTYANPAALGMLGYDAAELLGRDMHELIHHSYPDGAPFPPDACPLLGARDAGRPVKLSNETLWRKDGSFFTAEYSAWPLAEAGDGSRVLVSFIDTSEQGEAQRRLALQVTVSRILAGAGDLDAVLPQLLAAVGGGLGLQVGFFWTLDRRERTLHAEAHWHAPGLEADALVDARADRTLDEGEELAGQAWAAGELAQSDVPPADLAAAGLSFGFAFPVKSGRRVTGVIELYGRRRPKVDDDFLDGVAALGQQLGQYLRRKRAEEALRDREEEFRALADNIPQLAWMAEPTGAIYWFNKRWYEFTGAKPGNHRGWDWREAHHPDHVDRVAAEFARAIEGGEPFEDTFPLRSADGEYRWFLTRALPIREGRGEIVRWFGTNTDVTEQRLIEEELASAKEAAEEANRAKSSFIANMSHELRTPLTAVIGYSEMLAEEVEDLGPEAAFVKADLDKIESSARHLLSLINGVLDISKIEAGKMEVEAEPFDVAALATEVADTVHSLIAKRGNELALDLAPDLGEMFSDAVKLRQCLFNLLSNAAKFTENGRVALAAKRDGGLLEFRVSDTGIGMTPEQIAKLFQPFTQADASTTRKFGGTGLGLSITKAFAAMLGGDVRAESEDGRGTTFVLTLAADVRSIENKAEAEEAGAAEEPTAAGDADLVLVIDDDPHVRELLTRFLSREGFAVRVAPDGEAGLRAAAEARPVAILLDVMMPRMDGWAVLSRLKEAPALAEVPVIMISMVHERGLAFSLGAADYLQKPIQWPRLREAVERVRLHPTHALVVEGDASARAELRELLAGAGWTVVEAGEAKEAMRFIAEHRPDIILVNMEQPEVGGFSLLCDLRRSKELRDIPVVALAEGEIGEEERARLRGRVESIVQTSEESGEELLGELKRIAGGKDGAHG</sequence>
<evidence type="ECO:0000259" key="13">
    <source>
        <dbReference type="PROSITE" id="PS50109"/>
    </source>
</evidence>
<protein>
    <recommendedName>
        <fullName evidence="3">histidine kinase</fullName>
        <ecNumber evidence="3">2.7.13.3</ecNumber>
    </recommendedName>
</protein>
<dbReference type="InterPro" id="IPR001610">
    <property type="entry name" value="PAC"/>
</dbReference>
<dbReference type="PANTHER" id="PTHR43047:SF72">
    <property type="entry name" value="OSMOSENSING HISTIDINE PROTEIN KINASE SLN1"/>
    <property type="match status" value="1"/>
</dbReference>
<feature type="domain" description="Response regulatory" evidence="14">
    <location>
        <begin position="808"/>
        <end position="925"/>
    </location>
</feature>
<dbReference type="SUPFAM" id="SSF55874">
    <property type="entry name" value="ATPase domain of HSP90 chaperone/DNA topoisomerase II/histidine kinase"/>
    <property type="match status" value="1"/>
</dbReference>
<dbReference type="Pfam" id="PF02518">
    <property type="entry name" value="HATPase_c"/>
    <property type="match status" value="1"/>
</dbReference>
<proteinExistence type="predicted"/>
<keyword evidence="9" id="KW-0902">Two-component regulatory system</keyword>
<dbReference type="SMART" id="SM00086">
    <property type="entry name" value="PAC"/>
    <property type="match status" value="2"/>
</dbReference>
<dbReference type="Pfam" id="PF08447">
    <property type="entry name" value="PAS_3"/>
    <property type="match status" value="1"/>
</dbReference>
<dbReference type="InterPro" id="IPR035965">
    <property type="entry name" value="PAS-like_dom_sf"/>
</dbReference>
<dbReference type="FunFam" id="3.30.450.20:FF:000099">
    <property type="entry name" value="Sensory box sensor histidine kinase"/>
    <property type="match status" value="1"/>
</dbReference>
<feature type="domain" description="PAC" evidence="16">
    <location>
        <begin position="374"/>
        <end position="426"/>
    </location>
</feature>
<evidence type="ECO:0000259" key="14">
    <source>
        <dbReference type="PROSITE" id="PS50110"/>
    </source>
</evidence>
<keyword evidence="5" id="KW-0808">Transferase</keyword>
<dbReference type="SUPFAM" id="SSF52172">
    <property type="entry name" value="CheY-like"/>
    <property type="match status" value="2"/>
</dbReference>
<keyword evidence="8" id="KW-0067">ATP-binding</keyword>
<evidence type="ECO:0000313" key="17">
    <source>
        <dbReference type="EMBL" id="CAA9500872.1"/>
    </source>
</evidence>
<evidence type="ECO:0000256" key="8">
    <source>
        <dbReference type="ARBA" id="ARBA00022840"/>
    </source>
</evidence>
<dbReference type="InterPro" id="IPR005467">
    <property type="entry name" value="His_kinase_dom"/>
</dbReference>
<evidence type="ECO:0000256" key="7">
    <source>
        <dbReference type="ARBA" id="ARBA00022777"/>
    </source>
</evidence>
<dbReference type="Pfam" id="PF13185">
    <property type="entry name" value="GAF_2"/>
    <property type="match status" value="1"/>
</dbReference>
<dbReference type="GO" id="GO:0005524">
    <property type="term" value="F:ATP binding"/>
    <property type="evidence" value="ECO:0007669"/>
    <property type="project" value="UniProtKB-KW"/>
</dbReference>
<dbReference type="CDD" id="cd17574">
    <property type="entry name" value="REC_OmpR"/>
    <property type="match status" value="1"/>
</dbReference>
<dbReference type="SUPFAM" id="SSF55781">
    <property type="entry name" value="GAF domain-like"/>
    <property type="match status" value="1"/>
</dbReference>
<dbReference type="Gene3D" id="3.30.565.10">
    <property type="entry name" value="Histidine kinase-like ATPase, C-terminal domain"/>
    <property type="match status" value="1"/>
</dbReference>
<dbReference type="PROSITE" id="PS50110">
    <property type="entry name" value="RESPONSE_REGULATORY"/>
    <property type="match status" value="2"/>
</dbReference>
<dbReference type="EC" id="2.7.13.3" evidence="3"/>
<dbReference type="AlphaFoldDB" id="A0A6J4SQ81"/>
<evidence type="ECO:0000256" key="1">
    <source>
        <dbReference type="ARBA" id="ARBA00000085"/>
    </source>
</evidence>
<dbReference type="PROSITE" id="PS50109">
    <property type="entry name" value="HIS_KIN"/>
    <property type="match status" value="1"/>
</dbReference>
<dbReference type="GO" id="GO:0009927">
    <property type="term" value="F:histidine phosphotransfer kinase activity"/>
    <property type="evidence" value="ECO:0007669"/>
    <property type="project" value="TreeGrafter"/>
</dbReference>
<dbReference type="GO" id="GO:0000155">
    <property type="term" value="F:phosphorelay sensor kinase activity"/>
    <property type="evidence" value="ECO:0007669"/>
    <property type="project" value="InterPro"/>
</dbReference>
<dbReference type="CDD" id="cd00156">
    <property type="entry name" value="REC"/>
    <property type="match status" value="1"/>
</dbReference>
<feature type="modified residue" description="4-aspartylphosphate" evidence="12">
    <location>
        <position position="739"/>
    </location>
</feature>
<dbReference type="InterPro" id="IPR036890">
    <property type="entry name" value="HATPase_C_sf"/>
</dbReference>
<dbReference type="Pfam" id="PF00512">
    <property type="entry name" value="HisKA"/>
    <property type="match status" value="1"/>
</dbReference>
<dbReference type="PROSITE" id="PS50112">
    <property type="entry name" value="PAS"/>
    <property type="match status" value="2"/>
</dbReference>
<dbReference type="FunFam" id="1.10.287.130:FF:000038">
    <property type="entry name" value="Sensory transduction histidine kinase"/>
    <property type="match status" value="1"/>
</dbReference>
<dbReference type="InterPro" id="IPR003018">
    <property type="entry name" value="GAF"/>
</dbReference>
<keyword evidence="7" id="KW-0418">Kinase</keyword>
<feature type="domain" description="PAS" evidence="15">
    <location>
        <begin position="10"/>
        <end position="62"/>
    </location>
</feature>
<accession>A0A6J4SQ81</accession>
<dbReference type="NCBIfam" id="TIGR00229">
    <property type="entry name" value="sensory_box"/>
    <property type="match status" value="2"/>
</dbReference>
<dbReference type="CDD" id="cd00082">
    <property type="entry name" value="HisKA"/>
    <property type="match status" value="1"/>
</dbReference>
<feature type="domain" description="Response regulatory" evidence="14">
    <location>
        <begin position="690"/>
        <end position="803"/>
    </location>
</feature>
<organism evidence="17">
    <name type="scientific">uncultured Sphingomonadaceae bacterium</name>
    <dbReference type="NCBI Taxonomy" id="169976"/>
    <lineage>
        <taxon>Bacteria</taxon>
        <taxon>Pseudomonadati</taxon>
        <taxon>Pseudomonadota</taxon>
        <taxon>Alphaproteobacteria</taxon>
        <taxon>Sphingomonadales</taxon>
        <taxon>Sphingomonadaceae</taxon>
        <taxon>environmental samples</taxon>
    </lineage>
</organism>
<dbReference type="GO" id="GO:0005886">
    <property type="term" value="C:plasma membrane"/>
    <property type="evidence" value="ECO:0007669"/>
    <property type="project" value="TreeGrafter"/>
</dbReference>
<keyword evidence="4 12" id="KW-0597">Phosphoprotein</keyword>
<dbReference type="PROSITE" id="PS50113">
    <property type="entry name" value="PAC"/>
    <property type="match status" value="1"/>
</dbReference>
<evidence type="ECO:0000256" key="4">
    <source>
        <dbReference type="ARBA" id="ARBA00022553"/>
    </source>
</evidence>
<feature type="domain" description="Histidine kinase" evidence="13">
    <location>
        <begin position="444"/>
        <end position="664"/>
    </location>
</feature>
<evidence type="ECO:0000256" key="5">
    <source>
        <dbReference type="ARBA" id="ARBA00022679"/>
    </source>
</evidence>
<evidence type="ECO:0000259" key="16">
    <source>
        <dbReference type="PROSITE" id="PS50113"/>
    </source>
</evidence>
<dbReference type="SMART" id="SM00387">
    <property type="entry name" value="HATPase_c"/>
    <property type="match status" value="1"/>
</dbReference>
<comment type="catalytic activity">
    <reaction evidence="1">
        <text>ATP + protein L-histidine = ADP + protein N-phospho-L-histidine.</text>
        <dbReference type="EC" id="2.7.13.3"/>
    </reaction>
</comment>
<dbReference type="InterPro" id="IPR013655">
    <property type="entry name" value="PAS_fold_3"/>
</dbReference>
<evidence type="ECO:0000256" key="11">
    <source>
        <dbReference type="ARBA" id="ARBA00023306"/>
    </source>
</evidence>
<feature type="domain" description="PAS" evidence="15">
    <location>
        <begin position="301"/>
        <end position="371"/>
    </location>
</feature>
<keyword evidence="10" id="KW-0472">Membrane</keyword>
<dbReference type="InterPro" id="IPR029016">
    <property type="entry name" value="GAF-like_dom_sf"/>
</dbReference>
<evidence type="ECO:0000256" key="12">
    <source>
        <dbReference type="PROSITE-ProRule" id="PRU00169"/>
    </source>
</evidence>
<evidence type="ECO:0000256" key="10">
    <source>
        <dbReference type="ARBA" id="ARBA00023136"/>
    </source>
</evidence>
<evidence type="ECO:0000256" key="3">
    <source>
        <dbReference type="ARBA" id="ARBA00012438"/>
    </source>
</evidence>
<dbReference type="Gene3D" id="3.40.50.2300">
    <property type="match status" value="2"/>
</dbReference>
<dbReference type="FunFam" id="3.30.565.10:FF:000010">
    <property type="entry name" value="Sensor histidine kinase RcsC"/>
    <property type="match status" value="1"/>
</dbReference>
<comment type="caution">
    <text evidence="12">Lacks conserved residue(s) required for the propagation of feature annotation.</text>
</comment>
<evidence type="ECO:0000256" key="2">
    <source>
        <dbReference type="ARBA" id="ARBA00004370"/>
    </source>
</evidence>
<dbReference type="SMART" id="SM00065">
    <property type="entry name" value="GAF"/>
    <property type="match status" value="1"/>
</dbReference>
<keyword evidence="11" id="KW-0131">Cell cycle</keyword>
<dbReference type="InterPro" id="IPR036097">
    <property type="entry name" value="HisK_dim/P_sf"/>
</dbReference>
<dbReference type="InterPro" id="IPR003594">
    <property type="entry name" value="HATPase_dom"/>
</dbReference>
<evidence type="ECO:0000256" key="9">
    <source>
        <dbReference type="ARBA" id="ARBA00023012"/>
    </source>
</evidence>
<dbReference type="InterPro" id="IPR001789">
    <property type="entry name" value="Sig_transdc_resp-reg_receiver"/>
</dbReference>
<dbReference type="InterPro" id="IPR003661">
    <property type="entry name" value="HisK_dim/P_dom"/>
</dbReference>
<reference evidence="17" key="1">
    <citation type="submission" date="2020-02" db="EMBL/GenBank/DDBJ databases">
        <authorList>
            <person name="Meier V. D."/>
        </authorList>
    </citation>
    <scope>NUCLEOTIDE SEQUENCE</scope>
    <source>
        <strain evidence="17">AVDCRST_MAG39</strain>
    </source>
</reference>
<evidence type="ECO:0000259" key="15">
    <source>
        <dbReference type="PROSITE" id="PS50112"/>
    </source>
</evidence>
<dbReference type="CDD" id="cd00130">
    <property type="entry name" value="PAS"/>
    <property type="match status" value="2"/>
</dbReference>
<dbReference type="SMART" id="SM00091">
    <property type="entry name" value="PAS"/>
    <property type="match status" value="2"/>
</dbReference>
<dbReference type="SMART" id="SM00388">
    <property type="entry name" value="HisKA"/>
    <property type="match status" value="1"/>
</dbReference>
<dbReference type="InterPro" id="IPR000014">
    <property type="entry name" value="PAS"/>
</dbReference>
<dbReference type="SUPFAM" id="SSF55785">
    <property type="entry name" value="PYP-like sensor domain (PAS domain)"/>
    <property type="match status" value="2"/>
</dbReference>
<dbReference type="Gene3D" id="3.30.450.20">
    <property type="entry name" value="PAS domain"/>
    <property type="match status" value="2"/>
</dbReference>
<dbReference type="Gene3D" id="1.10.287.130">
    <property type="match status" value="1"/>
</dbReference>
<dbReference type="SUPFAM" id="SSF47384">
    <property type="entry name" value="Homodimeric domain of signal transducing histidine kinase"/>
    <property type="match status" value="1"/>
</dbReference>
<dbReference type="Pfam" id="PF00989">
    <property type="entry name" value="PAS"/>
    <property type="match status" value="1"/>
</dbReference>
<dbReference type="InterPro" id="IPR000700">
    <property type="entry name" value="PAS-assoc_C"/>
</dbReference>
<comment type="subcellular location">
    <subcellularLocation>
        <location evidence="2">Membrane</location>
    </subcellularLocation>
</comment>
<dbReference type="PRINTS" id="PR00344">
    <property type="entry name" value="BCTRLSENSOR"/>
</dbReference>
<evidence type="ECO:0000256" key="6">
    <source>
        <dbReference type="ARBA" id="ARBA00022741"/>
    </source>
</evidence>
<dbReference type="Gene3D" id="3.30.450.40">
    <property type="match status" value="1"/>
</dbReference>
<dbReference type="InterPro" id="IPR011006">
    <property type="entry name" value="CheY-like_superfamily"/>
</dbReference>
<dbReference type="Pfam" id="PF00072">
    <property type="entry name" value="Response_reg"/>
    <property type="match status" value="2"/>
</dbReference>
<dbReference type="InterPro" id="IPR004358">
    <property type="entry name" value="Sig_transdc_His_kin-like_C"/>
</dbReference>
<dbReference type="CDD" id="cd16922">
    <property type="entry name" value="HATPase_EvgS-ArcB-TorS-like"/>
    <property type="match status" value="1"/>
</dbReference>
<dbReference type="SMART" id="SM00448">
    <property type="entry name" value="REC"/>
    <property type="match status" value="2"/>
</dbReference>